<comment type="caution">
    <text evidence="1">The sequence shown here is derived from an EMBL/GenBank/DDBJ whole genome shotgun (WGS) entry which is preliminary data.</text>
</comment>
<dbReference type="RefSeq" id="WP_237345360.1">
    <property type="nucleotide sequence ID" value="NZ_JABWGX010000009.1"/>
</dbReference>
<evidence type="ECO:0008006" key="3">
    <source>
        <dbReference type="Google" id="ProtNLM"/>
    </source>
</evidence>
<organism evidence="1 2">
    <name type="scientific">Xanthobacter agilis</name>
    <dbReference type="NCBI Taxonomy" id="47492"/>
    <lineage>
        <taxon>Bacteria</taxon>
        <taxon>Pseudomonadati</taxon>
        <taxon>Pseudomonadota</taxon>
        <taxon>Alphaproteobacteria</taxon>
        <taxon>Hyphomicrobiales</taxon>
        <taxon>Xanthobacteraceae</taxon>
        <taxon>Xanthobacter</taxon>
    </lineage>
</organism>
<evidence type="ECO:0000313" key="2">
    <source>
        <dbReference type="Proteomes" id="UP001241747"/>
    </source>
</evidence>
<dbReference type="Proteomes" id="UP001241747">
    <property type="component" value="Unassembled WGS sequence"/>
</dbReference>
<evidence type="ECO:0000313" key="1">
    <source>
        <dbReference type="EMBL" id="MDQ0506692.1"/>
    </source>
</evidence>
<proteinExistence type="predicted"/>
<reference evidence="1 2" key="1">
    <citation type="submission" date="2023-07" db="EMBL/GenBank/DDBJ databases">
        <title>Genomic Encyclopedia of Type Strains, Phase IV (KMG-IV): sequencing the most valuable type-strain genomes for metagenomic binning, comparative biology and taxonomic classification.</title>
        <authorList>
            <person name="Goeker M."/>
        </authorList>
    </citation>
    <scope>NUCLEOTIDE SEQUENCE [LARGE SCALE GENOMIC DNA]</scope>
    <source>
        <strain evidence="1 2">DSM 3770</strain>
    </source>
</reference>
<name>A0ABU0LHS5_XANAG</name>
<accession>A0ABU0LHS5</accession>
<protein>
    <recommendedName>
        <fullName evidence="3">Flagellar basal body-associated protein FliL</fullName>
    </recommendedName>
</protein>
<sequence length="166" mass="18314">MIRFIIIGVWVCVVALASTYAAAYWVTGSEHGKAEDSYLSGLEYRRLPVITVPMVIDGSVKGYVLVKLVFTADASLLRKMPIDPGIFAVNAAFQEIYVNGRVEGGKMAKYNLPEMLERIRQATNAHLNGDVVREVLVDSLNYVDKTDLRSGPLPAPNSAEGERQRK</sequence>
<dbReference type="EMBL" id="JAUSVY010000009">
    <property type="protein sequence ID" value="MDQ0506692.1"/>
    <property type="molecule type" value="Genomic_DNA"/>
</dbReference>
<gene>
    <name evidence="1" type="ORF">QOZ94_003506</name>
</gene>
<keyword evidence="2" id="KW-1185">Reference proteome</keyword>